<evidence type="ECO:0000313" key="2">
    <source>
        <dbReference type="EMBL" id="TDP44670.1"/>
    </source>
</evidence>
<dbReference type="AlphaFoldDB" id="A0A4R6PYL7"/>
<dbReference type="NCBIfam" id="NF045971">
    <property type="entry name" value="conju_CD1110"/>
    <property type="match status" value="1"/>
</dbReference>
<dbReference type="SUPFAM" id="SSF52540">
    <property type="entry name" value="P-loop containing nucleoside triphosphate hydrolases"/>
    <property type="match status" value="1"/>
</dbReference>
<dbReference type="EMBL" id="SNXO01000071">
    <property type="protein sequence ID" value="TDP44670.1"/>
    <property type="molecule type" value="Genomic_DNA"/>
</dbReference>
<protein>
    <submittedName>
        <fullName evidence="2">Type IV secretory pathway VirB4 component</fullName>
    </submittedName>
</protein>
<keyword evidence="3" id="KW-1185">Reference proteome</keyword>
<dbReference type="Proteomes" id="UP000295500">
    <property type="component" value="Unassembled WGS sequence"/>
</dbReference>
<dbReference type="PANTHER" id="PTHR30121">
    <property type="entry name" value="UNCHARACTERIZED PROTEIN YJGR-RELATED"/>
    <property type="match status" value="1"/>
</dbReference>
<feature type="domain" description="TraG P-loop" evidence="1">
    <location>
        <begin position="433"/>
        <end position="738"/>
    </location>
</feature>
<dbReference type="Pfam" id="PF19044">
    <property type="entry name" value="P-loop_TraG"/>
    <property type="match status" value="1"/>
</dbReference>
<dbReference type="InterPro" id="IPR027417">
    <property type="entry name" value="P-loop_NTPase"/>
</dbReference>
<gene>
    <name evidence="2" type="ORF">EV211_1712</name>
</gene>
<dbReference type="InterPro" id="IPR043964">
    <property type="entry name" value="P-loop_TraG"/>
</dbReference>
<evidence type="ECO:0000313" key="3">
    <source>
        <dbReference type="Proteomes" id="UP000295500"/>
    </source>
</evidence>
<dbReference type="PANTHER" id="PTHR30121:SF6">
    <property type="entry name" value="SLR6007 PROTEIN"/>
    <property type="match status" value="1"/>
</dbReference>
<dbReference type="RefSeq" id="WP_133529379.1">
    <property type="nucleotide sequence ID" value="NZ_SNXO01000071.1"/>
</dbReference>
<reference evidence="2 3" key="1">
    <citation type="submission" date="2019-03" db="EMBL/GenBank/DDBJ databases">
        <title>Genomic Encyclopedia of Type Strains, Phase IV (KMG-IV): sequencing the most valuable type-strain genomes for metagenomic binning, comparative biology and taxonomic classification.</title>
        <authorList>
            <person name="Goeker M."/>
        </authorList>
    </citation>
    <scope>NUCLEOTIDE SEQUENCE [LARGE SCALE GENOMIC DNA]</scope>
    <source>
        <strain evidence="2 3">DSM 28287</strain>
    </source>
</reference>
<name>A0A4R6PYL7_9FIRM</name>
<dbReference type="InterPro" id="IPR051162">
    <property type="entry name" value="T4SS_component"/>
</dbReference>
<comment type="caution">
    <text evidence="2">The sequence shown here is derived from an EMBL/GenBank/DDBJ whole genome shotgun (WGS) entry which is preliminary data.</text>
</comment>
<dbReference type="OrthoDB" id="9804380at2"/>
<dbReference type="Gene3D" id="3.40.50.300">
    <property type="entry name" value="P-loop containing nucleotide triphosphate hydrolases"/>
    <property type="match status" value="1"/>
</dbReference>
<sequence>MIKTLTNMMKQDKQKVEVPKKLQDMIPVKTIWPDGVFLSGKNKYSKMFRFEDINYAVASKDDKEAMFLEYSELLNSFDSGATTKITINNRRLNRDDFEKQILIDMKEDGLNEYRQEYNHMLMEKATGSNSIVQDKYVTVSVAKKDIEDARTYFSRVGTDLISHFGRLGSVCTELDGEARLRIIHDFMRSGEETTFHFDFADHMKKGADFKDYICPDGFENDGDNFMIGGRYGRVLLLRDYASYIKDSMVAELTDVNRNMMLSIDVVPVPTDEAVREVESRLLGVETNITNWQRRQNMNNNFSAVVPYDMEQQRKESKDFLDDLTTRDQRMMFAVVTIVHTADTKKQLDNDTEAILTTARKHLCQLSVLRYQQLDGLMTALPFGVRKIDAFRTLTTESLAVFMPFRVQEVYDENGIYYGQNVISKNMMIADRRKLLNGNSFILGVSGSGKSFTGKNEITNLMLSSDADIIIIDPEREYAPLVRAMGGSVIEISATSPNHINAMDMSKDYGEVDPIIEKSQFLQSLCEQIIAGHHFAKGQQSIIDRCTENVYRYYKQGDYKGTPPTLRDFRDELLKQEEPEAKSLALELELFTRGSLNTFAKQTNVNTDNRLICYDILELGEQLRAIGMLVILDSILNRITSNRQKGKQTFLFIDEIYLLFMHEYSAQFLFKLWKRVRKYGAYCTGITQNVDDLLQSHTARTMLSNSEFIVMLNQAATDREELAKLLNISDLQLSYITNVDAGHGLIKVGSSLVPFANSFPKDTKLYKLMTTKPGEGLNE</sequence>
<accession>A0A4R6PYL7</accession>
<dbReference type="Gene3D" id="1.10.8.730">
    <property type="match status" value="1"/>
</dbReference>
<organism evidence="2 3">
    <name type="scientific">Aminicella lysinilytica</name>
    <dbReference type="NCBI Taxonomy" id="433323"/>
    <lineage>
        <taxon>Bacteria</taxon>
        <taxon>Bacillati</taxon>
        <taxon>Bacillota</taxon>
        <taxon>Clostridia</taxon>
        <taxon>Peptostreptococcales</taxon>
        <taxon>Anaerovoracaceae</taxon>
        <taxon>Aminicella</taxon>
    </lineage>
</organism>
<proteinExistence type="predicted"/>
<evidence type="ECO:0000259" key="1">
    <source>
        <dbReference type="Pfam" id="PF19044"/>
    </source>
</evidence>